<dbReference type="AlphaFoldDB" id="A0A9D7E7H9"/>
<protein>
    <submittedName>
        <fullName evidence="1">Nitrogen fixation protein NifQ</fullName>
    </submittedName>
</protein>
<dbReference type="GO" id="GO:0030151">
    <property type="term" value="F:molybdenum ion binding"/>
    <property type="evidence" value="ECO:0007669"/>
    <property type="project" value="InterPro"/>
</dbReference>
<proteinExistence type="predicted"/>
<evidence type="ECO:0000313" key="1">
    <source>
        <dbReference type="EMBL" id="MBK6974270.1"/>
    </source>
</evidence>
<dbReference type="Proteomes" id="UP000807785">
    <property type="component" value="Unassembled WGS sequence"/>
</dbReference>
<gene>
    <name evidence="1" type="ORF">IPH26_15430</name>
</gene>
<dbReference type="GO" id="GO:0009399">
    <property type="term" value="P:nitrogen fixation"/>
    <property type="evidence" value="ECO:0007669"/>
    <property type="project" value="InterPro"/>
</dbReference>
<sequence length="179" mass="19831">MISVAPTRPAPYDVPIAGLARQSFADMMASVFPGFTADGLVAAMPLTQSTLNRRADEFEDLLDLLLEHCTWRTDECFWVAHALATASMGGNHLWQDMGLPDRVALSELIECNFTSLFVRNVGDMKWKKFLYRELCKRAEVMICKSPSCGVCVDYKVCFGKEEGLAPVSLEDVWSAANVA</sequence>
<evidence type="ECO:0000313" key="2">
    <source>
        <dbReference type="Proteomes" id="UP000807785"/>
    </source>
</evidence>
<name>A0A9D7E7H9_9PROT</name>
<organism evidence="1 2">
    <name type="scientific">Candidatus Methylophosphatis roskildensis</name>
    <dbReference type="NCBI Taxonomy" id="2899263"/>
    <lineage>
        <taxon>Bacteria</taxon>
        <taxon>Pseudomonadati</taxon>
        <taxon>Pseudomonadota</taxon>
        <taxon>Betaproteobacteria</taxon>
        <taxon>Nitrosomonadales</taxon>
        <taxon>Sterolibacteriaceae</taxon>
        <taxon>Candidatus Methylophosphatis</taxon>
    </lineage>
</organism>
<dbReference type="InterPro" id="IPR006975">
    <property type="entry name" value="NifQ"/>
</dbReference>
<dbReference type="EMBL" id="JADJEV010000004">
    <property type="protein sequence ID" value="MBK6974270.1"/>
    <property type="molecule type" value="Genomic_DNA"/>
</dbReference>
<dbReference type="Pfam" id="PF04891">
    <property type="entry name" value="NifQ"/>
    <property type="match status" value="1"/>
</dbReference>
<reference evidence="1" key="1">
    <citation type="submission" date="2020-10" db="EMBL/GenBank/DDBJ databases">
        <title>Connecting structure to function with the recovery of over 1000 high-quality activated sludge metagenome-assembled genomes encoding full-length rRNA genes using long-read sequencing.</title>
        <authorList>
            <person name="Singleton C.M."/>
            <person name="Petriglieri F."/>
            <person name="Kristensen J.M."/>
            <person name="Kirkegaard R.H."/>
            <person name="Michaelsen T.Y."/>
            <person name="Andersen M.H."/>
            <person name="Karst S.M."/>
            <person name="Dueholm M.S."/>
            <person name="Nielsen P.H."/>
            <person name="Albertsen M."/>
        </authorList>
    </citation>
    <scope>NUCLEOTIDE SEQUENCE</scope>
    <source>
        <strain evidence="1">Bjer_18-Q3-R1-45_BAT3C.347</strain>
    </source>
</reference>
<comment type="caution">
    <text evidence="1">The sequence shown here is derived from an EMBL/GenBank/DDBJ whole genome shotgun (WGS) entry which is preliminary data.</text>
</comment>
<accession>A0A9D7E7H9</accession>